<protein>
    <submittedName>
        <fullName evidence="2">Uncharacterized protein</fullName>
    </submittedName>
</protein>
<dbReference type="Proteomes" id="UP000199184">
    <property type="component" value="Unassembled WGS sequence"/>
</dbReference>
<feature type="region of interest" description="Disordered" evidence="1">
    <location>
        <begin position="1"/>
        <end position="75"/>
    </location>
</feature>
<sequence length="226" mass="23741">MRNAAPAQDPRREKGGPAKMHIAMASPRLLGADLIASTASTNSPAQSATRDRPGAGPIDRSGLTRPDRRTCGGTRAAEPIVRTGAGLRSGVKPAGARRRRCPHWYRPGPQDGRAVCLSLPGHAGQVDPTVPVGSNRAVRTAVGQMLQNEANFLRNIKGGVRLVSLCLHLPNAGDLVAGGIDQLASKNRGGRATSRKRTINFPVRSAIAGERPFSCRMPGAGDAQEL</sequence>
<evidence type="ECO:0000313" key="3">
    <source>
        <dbReference type="Proteomes" id="UP000199184"/>
    </source>
</evidence>
<reference evidence="3" key="1">
    <citation type="submission" date="2016-08" db="EMBL/GenBank/DDBJ databases">
        <authorList>
            <person name="Varghese N."/>
            <person name="Submissions Spin"/>
        </authorList>
    </citation>
    <scope>NUCLEOTIDE SEQUENCE [LARGE SCALE GENOMIC DNA]</scope>
    <source>
        <strain evidence="3">ERR11</strain>
    </source>
</reference>
<dbReference type="EMBL" id="FMAI01000001">
    <property type="protein sequence ID" value="SCB08266.1"/>
    <property type="molecule type" value="Genomic_DNA"/>
</dbReference>
<evidence type="ECO:0000256" key="1">
    <source>
        <dbReference type="SAM" id="MobiDB-lite"/>
    </source>
</evidence>
<keyword evidence="3" id="KW-1185">Reference proteome</keyword>
<proteinExistence type="predicted"/>
<name>A0A1C3TYC2_9BRAD</name>
<accession>A0A1C3TYC2</accession>
<feature type="compositionally biased region" description="Polar residues" evidence="1">
    <location>
        <begin position="37"/>
        <end position="48"/>
    </location>
</feature>
<dbReference type="AlphaFoldDB" id="A0A1C3TYC2"/>
<evidence type="ECO:0000313" key="2">
    <source>
        <dbReference type="EMBL" id="SCB08266.1"/>
    </source>
</evidence>
<gene>
    <name evidence="2" type="ORF">GA0061098_1001120</name>
</gene>
<organism evidence="2 3">
    <name type="scientific">Bradyrhizobium shewense</name>
    <dbReference type="NCBI Taxonomy" id="1761772"/>
    <lineage>
        <taxon>Bacteria</taxon>
        <taxon>Pseudomonadati</taxon>
        <taxon>Pseudomonadota</taxon>
        <taxon>Alphaproteobacteria</taxon>
        <taxon>Hyphomicrobiales</taxon>
        <taxon>Nitrobacteraceae</taxon>
        <taxon>Bradyrhizobium</taxon>
    </lineage>
</organism>